<feature type="region of interest" description="Disordered" evidence="8">
    <location>
        <begin position="95"/>
        <end position="143"/>
    </location>
</feature>
<feature type="domain" description="Ricin B lectin" evidence="9">
    <location>
        <begin position="1380"/>
        <end position="1505"/>
    </location>
</feature>
<proteinExistence type="inferred from homology"/>
<dbReference type="SMART" id="SM00458">
    <property type="entry name" value="RICIN"/>
    <property type="match status" value="2"/>
</dbReference>
<comment type="similarity">
    <text evidence="1">Belongs to the glycosyl hydrolase 30 family.</text>
</comment>
<dbReference type="GO" id="GO:0004348">
    <property type="term" value="F:glucosylceramidase activity"/>
    <property type="evidence" value="ECO:0007669"/>
    <property type="project" value="InterPro"/>
</dbReference>
<dbReference type="GO" id="GO:0046983">
    <property type="term" value="F:protein dimerization activity"/>
    <property type="evidence" value="ECO:0007669"/>
    <property type="project" value="InterPro"/>
</dbReference>
<evidence type="ECO:0000256" key="6">
    <source>
        <dbReference type="ARBA" id="ARBA00022801"/>
    </source>
</evidence>
<dbReference type="Gene3D" id="2.80.10.50">
    <property type="match status" value="2"/>
</dbReference>
<dbReference type="FunFam" id="3.20.20.80:FF:000126">
    <property type="entry name" value="Glucosylceramidase"/>
    <property type="match status" value="2"/>
</dbReference>
<dbReference type="InterPro" id="IPR008280">
    <property type="entry name" value="Tub_FtsZ_C"/>
</dbReference>
<dbReference type="InterPro" id="IPR023123">
    <property type="entry name" value="Tubulin_C"/>
</dbReference>
<dbReference type="PANTHER" id="PTHR11069">
    <property type="entry name" value="GLUCOSYLCERAMIDASE"/>
    <property type="match status" value="1"/>
</dbReference>
<feature type="compositionally biased region" description="Acidic residues" evidence="8">
    <location>
        <begin position="1679"/>
        <end position="1690"/>
    </location>
</feature>
<keyword evidence="4" id="KW-0732">Signal</keyword>
<organism evidence="10 11">
    <name type="scientific">Phytophthora lilii</name>
    <dbReference type="NCBI Taxonomy" id="2077276"/>
    <lineage>
        <taxon>Eukaryota</taxon>
        <taxon>Sar</taxon>
        <taxon>Stramenopiles</taxon>
        <taxon>Oomycota</taxon>
        <taxon>Peronosporomycetes</taxon>
        <taxon>Peronosporales</taxon>
        <taxon>Peronosporaceae</taxon>
        <taxon>Phytophthora</taxon>
    </lineage>
</organism>
<dbReference type="FunFam" id="2.60.40.1180:FF:000131">
    <property type="entry name" value="Uncharacterized protein"/>
    <property type="match status" value="1"/>
</dbReference>
<dbReference type="PANTHER" id="PTHR11069:SF23">
    <property type="entry name" value="LYSOSOMAL ACID GLUCOSYLCERAMIDASE"/>
    <property type="match status" value="1"/>
</dbReference>
<evidence type="ECO:0000256" key="3">
    <source>
        <dbReference type="ARBA" id="ARBA00022701"/>
    </source>
</evidence>
<dbReference type="SUPFAM" id="SSF50370">
    <property type="entry name" value="Ricin B-like lectins"/>
    <property type="match status" value="2"/>
</dbReference>
<keyword evidence="3" id="KW-0493">Microtubule</keyword>
<dbReference type="PROSITE" id="PS50231">
    <property type="entry name" value="RICIN_B_LECTIN"/>
    <property type="match status" value="2"/>
</dbReference>
<dbReference type="SUPFAM" id="SSF53098">
    <property type="entry name" value="Ribonuclease H-like"/>
    <property type="match status" value="1"/>
</dbReference>
<dbReference type="InterPro" id="IPR017853">
    <property type="entry name" value="GH"/>
</dbReference>
<dbReference type="Gene3D" id="1.10.287.600">
    <property type="entry name" value="Helix hairpin bin"/>
    <property type="match status" value="1"/>
</dbReference>
<dbReference type="Gene3D" id="3.20.20.80">
    <property type="entry name" value="Glycosidases"/>
    <property type="match status" value="2"/>
</dbReference>
<dbReference type="PRINTS" id="PR00843">
    <property type="entry name" value="GLHYDRLASE30"/>
</dbReference>
<keyword evidence="5" id="KW-0547">Nucleotide-binding</keyword>
<dbReference type="OrthoDB" id="2160638at2759"/>
<evidence type="ECO:0000313" key="10">
    <source>
        <dbReference type="EMBL" id="GMF29520.1"/>
    </source>
</evidence>
<dbReference type="InterPro" id="IPR013780">
    <property type="entry name" value="Glyco_hydro_b"/>
</dbReference>
<dbReference type="GO" id="GO:0005525">
    <property type="term" value="F:GTP binding"/>
    <property type="evidence" value="ECO:0007669"/>
    <property type="project" value="UniProtKB-KW"/>
</dbReference>
<dbReference type="GO" id="GO:0006680">
    <property type="term" value="P:glucosylceramide catabolic process"/>
    <property type="evidence" value="ECO:0007669"/>
    <property type="project" value="TreeGrafter"/>
</dbReference>
<feature type="compositionally biased region" description="Polar residues" evidence="8">
    <location>
        <begin position="177"/>
        <end position="194"/>
    </location>
</feature>
<dbReference type="InterPro" id="IPR033452">
    <property type="entry name" value="GH30_C"/>
</dbReference>
<dbReference type="Pfam" id="PF02055">
    <property type="entry name" value="Glyco_hydro_30"/>
    <property type="match status" value="2"/>
</dbReference>
<evidence type="ECO:0000256" key="2">
    <source>
        <dbReference type="ARBA" id="ARBA00009636"/>
    </source>
</evidence>
<dbReference type="GO" id="GO:0005874">
    <property type="term" value="C:microtubule"/>
    <property type="evidence" value="ECO:0007669"/>
    <property type="project" value="UniProtKB-KW"/>
</dbReference>
<evidence type="ECO:0000313" key="11">
    <source>
        <dbReference type="Proteomes" id="UP001165083"/>
    </source>
</evidence>
<evidence type="ECO:0000256" key="1">
    <source>
        <dbReference type="ARBA" id="ARBA00005382"/>
    </source>
</evidence>
<sequence length="1729" mass="193462">MYAKRAFVHWYVGEGMEEGEFSEAREDLAALEKDYEEVSAETAEGEGEEEELGEEHRGAQLRYARQLQPRTVVWHDRETENGRCILSPEALHFAASTSDRETKSNKRPSTSMPDSDFQAHPFSGLTRQEPHKNTASCESSRSQQKSEVRFARARLLRTSCQFPICQKPAATSRKVSKPTSNRATSQSKMEPTAYGTTSLAVDERLTNQSSAKRQALVKWGVFGLATCGICSTLALRGTSSVHEDAIAAAMKSTISSFKNAAPAADAEVTCFQSSYIDNVTRMMEPVTGLRWKRGSKNSKSYIAIDLEAKFQEIMGFGGAFTEAAALQFQKLPRKKQEEVLTLYFDKEKGSAYNFGRVPMGSCDFSVDSYSFDDVLNDTQLLHFDMSVKHDQQVLIPFIRRALERQPEIKLFLAPWSPPAWMKRGGDKYIPSMLGSMDPVGLKDDMRATWALYFSKFITAYKKQGIPFWGLTPQNEPEFAAPWEACKYNASYQAEFIGDFLGPVLDRDHPELTLMVFDHNRASVRQWAEAIYNHPTASQYVDGMAFHWYDMERYMDGVAYHERLNETHFIDQNRFMLATESCNCPGVAYGDAAWFRAQRYGHDILTDLNNHVVGWVDWNLLLDHKGGPNHQGNNCDAPIILSEDGKDFSIQPMYYFIQHFSKYIPVGSRRVKAEVAARFEKPGDAQLMWAYPAALASCDGSARQTMHKTNDSKIEVTGSKFCLGMVDAAYQGKEIQMVECQYTQQTWTFEEDTGRVRVNDFCLSLNHASTDNGVRVTADPCEADIVPHQQWTFNEEDGTLRSRASTADQCVTGGYSFVQATAFVTPEDRKVLVVLNENTEAADFEIQIGDMALATTVPKGAIRTFTWIVRTQVVPTNDLRSSGSHKIACSVSDSPGGAQAGRGTMASRSQPTAYGTSSLSSDERLSARSAARRKWIKWGLIGASTSIIAVGLVVLGISSSGSHVAKSTLVAAPDEGDIACFQSSYVDSVTNMMQPVKGLKWTRGGEKNPKSFIAVDTDTTYQEIMGFGGAFTEAAALQFQKLPKEKQEEVLTLYFDKEKGSAYSFGRVPMGSCDFSVASYNFAETVDDMDLVDFDVDVTHDTETMIPFIKRALELRPDMKMFLAPWSPPAWMKRSSSEYNASMLGSVKPVGLRDDMRAPWALYFSKFITAYKNHGIPFWGLSPQNEPEFNAPWEACAYSPEYEAEFIGEFLGPVLERDHPGLTLMVFDHNRNNVQHWADVIYNHPTASKYVDGMAFHWYEDGGERYMDGVEYPEHLNDTHFLDQNRFMLASESCNCPGVATGKEAWFRAQRYGHDIMSDLNNYAAGWVDWNLLLDHTGGPNHKGNLCDAPIILTEDATDFNIQPMYYFIQHFSKFIPPGSRRVKTQVSAYFEKPGDAQLYVDYQSSLEVCDDSSRQTIHRTDDGKMQVTNTPFCLNLVPTPSEGHEIRLVECQWTQQTWTFEEDTQRIRIDDYCLSLRHGSTQNGVRVTADNCESNVVPYQQWMFNAEDGTMRSRASTGDQCVTTGYSFVQAAAFVTPENRKVLVVLNENTESADFQVQVGDAVLDTSVLPGAIRTTKYPVLADIFMKVFSSPASTAGVERQHKVGKHIHSAGRNRLGAGMVEEQASIAHNTVVASMKMPIERQSFEQHMVSEMVDKAELQNGGARVDSAQANASLDTVEPGEEEVEDDDDNGLTEAQMMEQQLLETSLMTVHTPSEISDNILFRRIGDD</sequence>
<keyword evidence="7" id="KW-0342">GTP-binding</keyword>
<comment type="similarity">
    <text evidence="2">Belongs to the tubulin family.</text>
</comment>
<dbReference type="InterPro" id="IPR035992">
    <property type="entry name" value="Ricin_B-like_lectins"/>
</dbReference>
<keyword evidence="6" id="KW-0378">Hydrolase</keyword>
<dbReference type="InterPro" id="IPR000772">
    <property type="entry name" value="Ricin_B_lectin"/>
</dbReference>
<dbReference type="SUPFAM" id="SSF51445">
    <property type="entry name" value="(Trans)glycosidases"/>
    <property type="match status" value="2"/>
</dbReference>
<feature type="compositionally biased region" description="Polar residues" evidence="8">
    <location>
        <begin position="905"/>
        <end position="918"/>
    </location>
</feature>
<dbReference type="Pfam" id="PF00652">
    <property type="entry name" value="Ricin_B_lectin"/>
    <property type="match status" value="2"/>
</dbReference>
<name>A0A9W6UAU4_9STRA</name>
<feature type="region of interest" description="Disordered" evidence="8">
    <location>
        <begin position="1669"/>
        <end position="1690"/>
    </location>
</feature>
<dbReference type="SUPFAM" id="SSF55307">
    <property type="entry name" value="Tubulin C-terminal domain-like"/>
    <property type="match status" value="1"/>
</dbReference>
<dbReference type="InterPro" id="IPR001139">
    <property type="entry name" value="Glyco_hydro_30"/>
</dbReference>
<evidence type="ECO:0000256" key="7">
    <source>
        <dbReference type="ARBA" id="ARBA00023134"/>
    </source>
</evidence>
<feature type="region of interest" description="Disordered" evidence="8">
    <location>
        <begin position="36"/>
        <end position="57"/>
    </location>
</feature>
<dbReference type="Proteomes" id="UP001165083">
    <property type="component" value="Unassembled WGS sequence"/>
</dbReference>
<keyword evidence="11" id="KW-1185">Reference proteome</keyword>
<feature type="domain" description="Ricin B lectin" evidence="9">
    <location>
        <begin position="711"/>
        <end position="846"/>
    </location>
</feature>
<evidence type="ECO:0000259" key="9">
    <source>
        <dbReference type="SMART" id="SM00458"/>
    </source>
</evidence>
<accession>A0A9W6UAU4</accession>
<protein>
    <submittedName>
        <fullName evidence="10">Unnamed protein product</fullName>
    </submittedName>
</protein>
<feature type="compositionally biased region" description="Acidic residues" evidence="8">
    <location>
        <begin position="36"/>
        <end position="53"/>
    </location>
</feature>
<reference evidence="10" key="1">
    <citation type="submission" date="2023-04" db="EMBL/GenBank/DDBJ databases">
        <title>Phytophthora lilii NBRC 32176.</title>
        <authorList>
            <person name="Ichikawa N."/>
            <person name="Sato H."/>
            <person name="Tonouchi N."/>
        </authorList>
    </citation>
    <scope>NUCLEOTIDE SEQUENCE</scope>
    <source>
        <strain evidence="10">NBRC 32176</strain>
    </source>
</reference>
<dbReference type="Gene3D" id="2.60.40.1180">
    <property type="entry name" value="Golgi alpha-mannosidase II"/>
    <property type="match status" value="2"/>
</dbReference>
<gene>
    <name evidence="10" type="ORF">Plil01_001254200</name>
</gene>
<feature type="compositionally biased region" description="Polar residues" evidence="8">
    <location>
        <begin position="133"/>
        <end position="143"/>
    </location>
</feature>
<evidence type="ECO:0000256" key="8">
    <source>
        <dbReference type="SAM" id="MobiDB-lite"/>
    </source>
</evidence>
<dbReference type="InterPro" id="IPR012337">
    <property type="entry name" value="RNaseH-like_sf"/>
</dbReference>
<dbReference type="EMBL" id="BSXW01000783">
    <property type="protein sequence ID" value="GMF29520.1"/>
    <property type="molecule type" value="Genomic_DNA"/>
</dbReference>
<feature type="region of interest" description="Disordered" evidence="8">
    <location>
        <begin position="889"/>
        <end position="918"/>
    </location>
</feature>
<comment type="caution">
    <text evidence="10">The sequence shown here is derived from an EMBL/GenBank/DDBJ whole genome shotgun (WGS) entry which is preliminary data.</text>
</comment>
<dbReference type="Pfam" id="PF17189">
    <property type="entry name" value="Glyco_hydro_30C"/>
    <property type="match status" value="2"/>
</dbReference>
<evidence type="ECO:0000256" key="4">
    <source>
        <dbReference type="ARBA" id="ARBA00022729"/>
    </source>
</evidence>
<evidence type="ECO:0000256" key="5">
    <source>
        <dbReference type="ARBA" id="ARBA00022741"/>
    </source>
</evidence>
<dbReference type="GO" id="GO:0016020">
    <property type="term" value="C:membrane"/>
    <property type="evidence" value="ECO:0007669"/>
    <property type="project" value="GOC"/>
</dbReference>
<dbReference type="InterPro" id="IPR033453">
    <property type="entry name" value="Glyco_hydro_30_TIM-barrel"/>
</dbReference>
<feature type="region of interest" description="Disordered" evidence="8">
    <location>
        <begin position="171"/>
        <end position="194"/>
    </location>
</feature>